<protein>
    <submittedName>
        <fullName evidence="1">Uncharacterized protein</fullName>
    </submittedName>
</protein>
<dbReference type="Proteomes" id="UP000294933">
    <property type="component" value="Unassembled WGS sequence"/>
</dbReference>
<evidence type="ECO:0000313" key="1">
    <source>
        <dbReference type="EMBL" id="TDL14872.1"/>
    </source>
</evidence>
<keyword evidence="2" id="KW-1185">Reference proteome</keyword>
<feature type="non-terminal residue" evidence="1">
    <location>
        <position position="1"/>
    </location>
</feature>
<sequence length="101" mass="11808">DELDLISGVYRVFTGNGLQTSASSWWPRHSAWQKGALNVGYWSPDCERWFQKRLEMIRDGKADLRSANEWKSALVKNKRTPRFVKAYNEEVQKYLSGLEVR</sequence>
<dbReference type="VEuPathDB" id="FungiDB:BD410DRAFT_733509"/>
<dbReference type="OrthoDB" id="3270336at2759"/>
<dbReference type="EMBL" id="ML170303">
    <property type="protein sequence ID" value="TDL14872.1"/>
    <property type="molecule type" value="Genomic_DNA"/>
</dbReference>
<proteinExistence type="predicted"/>
<dbReference type="AlphaFoldDB" id="A0A4Y7PJ51"/>
<evidence type="ECO:0000313" key="2">
    <source>
        <dbReference type="Proteomes" id="UP000294933"/>
    </source>
</evidence>
<accession>A0A4Y7PJ51</accession>
<name>A0A4Y7PJ51_9AGAM</name>
<gene>
    <name evidence="1" type="ORF">BD410DRAFT_733509</name>
</gene>
<organism evidence="1 2">
    <name type="scientific">Rickenella mellea</name>
    <dbReference type="NCBI Taxonomy" id="50990"/>
    <lineage>
        <taxon>Eukaryota</taxon>
        <taxon>Fungi</taxon>
        <taxon>Dikarya</taxon>
        <taxon>Basidiomycota</taxon>
        <taxon>Agaricomycotina</taxon>
        <taxon>Agaricomycetes</taxon>
        <taxon>Hymenochaetales</taxon>
        <taxon>Rickenellaceae</taxon>
        <taxon>Rickenella</taxon>
    </lineage>
</organism>
<reference evidence="1 2" key="1">
    <citation type="submission" date="2018-06" db="EMBL/GenBank/DDBJ databases">
        <title>A transcriptomic atlas of mushroom development highlights an independent origin of complex multicellularity.</title>
        <authorList>
            <consortium name="DOE Joint Genome Institute"/>
            <person name="Krizsan K."/>
            <person name="Almasi E."/>
            <person name="Merenyi Z."/>
            <person name="Sahu N."/>
            <person name="Viragh M."/>
            <person name="Koszo T."/>
            <person name="Mondo S."/>
            <person name="Kiss B."/>
            <person name="Balint B."/>
            <person name="Kues U."/>
            <person name="Barry K."/>
            <person name="Hegedus J.C."/>
            <person name="Henrissat B."/>
            <person name="Johnson J."/>
            <person name="Lipzen A."/>
            <person name="Ohm R."/>
            <person name="Nagy I."/>
            <person name="Pangilinan J."/>
            <person name="Yan J."/>
            <person name="Xiong Y."/>
            <person name="Grigoriev I.V."/>
            <person name="Hibbett D.S."/>
            <person name="Nagy L.G."/>
        </authorList>
    </citation>
    <scope>NUCLEOTIDE SEQUENCE [LARGE SCALE GENOMIC DNA]</scope>
    <source>
        <strain evidence="1 2">SZMC22713</strain>
    </source>
</reference>